<dbReference type="SUPFAM" id="SSF52317">
    <property type="entry name" value="Class I glutamine amidotransferase-like"/>
    <property type="match status" value="1"/>
</dbReference>
<dbReference type="Proteomes" id="UP000596311">
    <property type="component" value="Chromosome"/>
</dbReference>
<gene>
    <name evidence="2" type="ORF">D0C37_21955</name>
    <name evidence="3" type="ORF">G9U55_09755</name>
</gene>
<evidence type="ECO:0000259" key="1">
    <source>
        <dbReference type="Pfam" id="PF01965"/>
    </source>
</evidence>
<dbReference type="KEGG" id="sky:D0C37_21955"/>
<dbReference type="EMBL" id="CP049945">
    <property type="protein sequence ID" value="QRF02452.1"/>
    <property type="molecule type" value="Genomic_DNA"/>
</dbReference>
<keyword evidence="5" id="KW-1185">Reference proteome</keyword>
<evidence type="ECO:0000313" key="2">
    <source>
        <dbReference type="EMBL" id="AXQ57005.1"/>
    </source>
</evidence>
<dbReference type="Proteomes" id="UP000259636">
    <property type="component" value="Chromosome"/>
</dbReference>
<dbReference type="PANTHER" id="PTHR43130:SF2">
    <property type="entry name" value="DJ-1_PFPI DOMAIN-CONTAINING PROTEIN"/>
    <property type="match status" value="1"/>
</dbReference>
<protein>
    <submittedName>
        <fullName evidence="2">DJ-1/PfpI family protein</fullName>
    </submittedName>
</protein>
<dbReference type="InterPro" id="IPR002818">
    <property type="entry name" value="DJ-1/PfpI"/>
</dbReference>
<dbReference type="Pfam" id="PF01965">
    <property type="entry name" value="DJ-1_PfpI"/>
    <property type="match status" value="1"/>
</dbReference>
<proteinExistence type="predicted"/>
<dbReference type="AlphaFoldDB" id="A0A385DF30"/>
<evidence type="ECO:0000313" key="4">
    <source>
        <dbReference type="Proteomes" id="UP000259636"/>
    </source>
</evidence>
<reference evidence="3 5" key="2">
    <citation type="submission" date="2020-03" db="EMBL/GenBank/DDBJ databases">
        <title>Genome mining and metabolic profiling illuminate the polycyclic tetramate macrolactams from Streptomyces koyangensis SCSIO 5802.</title>
        <authorList>
            <person name="Ding W."/>
        </authorList>
    </citation>
    <scope>NUCLEOTIDE SEQUENCE [LARGE SCALE GENOMIC DNA]</scope>
    <source>
        <strain evidence="3 5">SCSIO 5802</strain>
    </source>
</reference>
<organism evidence="2 4">
    <name type="scientific">Streptomyces koyangensis</name>
    <dbReference type="NCBI Taxonomy" id="188770"/>
    <lineage>
        <taxon>Bacteria</taxon>
        <taxon>Bacillati</taxon>
        <taxon>Actinomycetota</taxon>
        <taxon>Actinomycetes</taxon>
        <taxon>Kitasatosporales</taxon>
        <taxon>Streptomycetaceae</taxon>
        <taxon>Streptomyces</taxon>
        <taxon>Streptomyces aurantiacus group</taxon>
    </lineage>
</organism>
<feature type="domain" description="DJ-1/PfpI" evidence="1">
    <location>
        <begin position="1"/>
        <end position="166"/>
    </location>
</feature>
<dbReference type="RefSeq" id="WP_101280571.1">
    <property type="nucleotide sequence ID" value="NZ_CP031742.1"/>
</dbReference>
<evidence type="ECO:0000313" key="5">
    <source>
        <dbReference type="Proteomes" id="UP000596311"/>
    </source>
</evidence>
<dbReference type="EMBL" id="CP031742">
    <property type="protein sequence ID" value="AXQ57005.1"/>
    <property type="molecule type" value="Genomic_DNA"/>
</dbReference>
<evidence type="ECO:0000313" key="3">
    <source>
        <dbReference type="EMBL" id="QRF02452.1"/>
    </source>
</evidence>
<dbReference type="InterPro" id="IPR029062">
    <property type="entry name" value="Class_I_gatase-like"/>
</dbReference>
<name>A0A385DF30_9ACTN</name>
<accession>A0A385DF30</accession>
<reference evidence="2 4" key="1">
    <citation type="submission" date="2018-08" db="EMBL/GenBank/DDBJ databases">
        <authorList>
            <person name="Ferrada E.E."/>
            <person name="Latorre B.A."/>
        </authorList>
    </citation>
    <scope>NUCLEOTIDE SEQUENCE [LARGE SCALE GENOMIC DNA]</scope>
    <source>
        <strain evidence="2 4">VK-A60T</strain>
    </source>
</reference>
<dbReference type="CDD" id="cd03139">
    <property type="entry name" value="GATase1_PfpI_2"/>
    <property type="match status" value="1"/>
</dbReference>
<sequence length="210" mass="21708">MRIVFPLFDGFTALDLVGPYEILRMLPGAEIVLAGERAGQAVPDGVNGLSLVATHARAEVRAADVLLVPGGPGARRDVDDPALLEWITAVHATTRWTASVCTGALLLGAAGLLTGKAATTHWSAVRELESYGATYTPERVVTHPGDRLIIGAGVSAGIDLALTLAAQLTSPAHAQAYQLGLEYDPRPPYDAGSLAKAPAEAKALLGVVDG</sequence>
<dbReference type="GeneID" id="300116814"/>
<dbReference type="InterPro" id="IPR052158">
    <property type="entry name" value="INH-QAR"/>
</dbReference>
<dbReference type="PANTHER" id="PTHR43130">
    <property type="entry name" value="ARAC-FAMILY TRANSCRIPTIONAL REGULATOR"/>
    <property type="match status" value="1"/>
</dbReference>
<dbReference type="GO" id="GO:0006355">
    <property type="term" value="P:regulation of DNA-templated transcription"/>
    <property type="evidence" value="ECO:0007669"/>
    <property type="project" value="TreeGrafter"/>
</dbReference>
<dbReference type="Gene3D" id="3.40.50.880">
    <property type="match status" value="1"/>
</dbReference>